<feature type="region of interest" description="Disordered" evidence="1">
    <location>
        <begin position="60"/>
        <end position="82"/>
    </location>
</feature>
<proteinExistence type="predicted"/>
<dbReference type="Proteomes" id="UP001345963">
    <property type="component" value="Unassembled WGS sequence"/>
</dbReference>
<evidence type="ECO:0000256" key="1">
    <source>
        <dbReference type="SAM" id="MobiDB-lite"/>
    </source>
</evidence>
<evidence type="ECO:0000313" key="3">
    <source>
        <dbReference type="Proteomes" id="UP001345963"/>
    </source>
</evidence>
<organism evidence="2 3">
    <name type="scientific">Ataeniobius toweri</name>
    <dbReference type="NCBI Taxonomy" id="208326"/>
    <lineage>
        <taxon>Eukaryota</taxon>
        <taxon>Metazoa</taxon>
        <taxon>Chordata</taxon>
        <taxon>Craniata</taxon>
        <taxon>Vertebrata</taxon>
        <taxon>Euteleostomi</taxon>
        <taxon>Actinopterygii</taxon>
        <taxon>Neopterygii</taxon>
        <taxon>Teleostei</taxon>
        <taxon>Neoteleostei</taxon>
        <taxon>Acanthomorphata</taxon>
        <taxon>Ovalentaria</taxon>
        <taxon>Atherinomorphae</taxon>
        <taxon>Cyprinodontiformes</taxon>
        <taxon>Goodeidae</taxon>
        <taxon>Ataeniobius</taxon>
    </lineage>
</organism>
<protein>
    <submittedName>
        <fullName evidence="2">Uncharacterized protein</fullName>
    </submittedName>
</protein>
<name>A0ABU7CD75_9TELE</name>
<comment type="caution">
    <text evidence="2">The sequence shown here is derived from an EMBL/GenBank/DDBJ whole genome shotgun (WGS) entry which is preliminary data.</text>
</comment>
<feature type="compositionally biased region" description="Polar residues" evidence="1">
    <location>
        <begin position="63"/>
        <end position="72"/>
    </location>
</feature>
<gene>
    <name evidence="2" type="ORF">ATANTOWER_030152</name>
</gene>
<dbReference type="EMBL" id="JAHUTI010086684">
    <property type="protein sequence ID" value="MED6259754.1"/>
    <property type="molecule type" value="Genomic_DNA"/>
</dbReference>
<evidence type="ECO:0000313" key="2">
    <source>
        <dbReference type="EMBL" id="MED6259754.1"/>
    </source>
</evidence>
<reference evidence="2 3" key="1">
    <citation type="submission" date="2021-07" db="EMBL/GenBank/DDBJ databases">
        <authorList>
            <person name="Palmer J.M."/>
        </authorList>
    </citation>
    <scope>NUCLEOTIDE SEQUENCE [LARGE SCALE GENOMIC DNA]</scope>
    <source>
        <strain evidence="2 3">AT_MEX2019</strain>
        <tissue evidence="2">Muscle</tissue>
    </source>
</reference>
<keyword evidence="3" id="KW-1185">Reference proteome</keyword>
<accession>A0ABU7CD75</accession>
<sequence>MFRRVWKLQPRRFSPEPPICFQLQTQLPRGSHLKTTHQPACPPSNVNPLTIVEFPGRKETQAKKQNNSSPENCAQPVSLKPPWKKDLFPPPVFPRTQLLEILRLSACSSPGSSPTFIRVSQ</sequence>